<protein>
    <submittedName>
        <fullName evidence="3">Carbamoyl-phosphate synthase large subunit</fullName>
    </submittedName>
</protein>
<proteinExistence type="predicted"/>
<dbReference type="Proteomes" id="UP000199322">
    <property type="component" value="Unassembled WGS sequence"/>
</dbReference>
<sequence length="353" mass="40268">MIKVLVGGAGGTGGNNFIRSLKKEKEFYVVGMTSNKNHVFLSEADETYYMPPARGGNYIDNLVFLIKKTKPDFIYAYHDFEVEKLSENREILDNLNVKYFLPSKSVIRNLVNKYYTNKIWKDRGIYVPDTIILNTKDDLIKILNKYSKIWIRNVEGGGGDGSLPTDDYNFAKAWIDHFEGWGKFSATKCLSTKRVSFTSIWDDGNLIIAQTREGLSWLLGDKSLSGVTGVTDKGITIDNEEINELSIKAIKSIDEKPNGIYTVDISYDYEGNPIPTEINPGRFFTPINFFTELGLNFPMIYTYLALNMKEKIKLPSKKINPLPNNLCWLRNVDTLPKVVNLEDIENLKYPYNK</sequence>
<organism evidence="3 4">
    <name type="scientific">Geotoga petraea</name>
    <dbReference type="NCBI Taxonomy" id="28234"/>
    <lineage>
        <taxon>Bacteria</taxon>
        <taxon>Thermotogati</taxon>
        <taxon>Thermotogota</taxon>
        <taxon>Thermotogae</taxon>
        <taxon>Petrotogales</taxon>
        <taxon>Petrotogaceae</taxon>
        <taxon>Geotoga</taxon>
    </lineage>
</organism>
<evidence type="ECO:0000313" key="4">
    <source>
        <dbReference type="Proteomes" id="UP000199322"/>
    </source>
</evidence>
<dbReference type="EMBL" id="FMYV01000008">
    <property type="protein sequence ID" value="SDC79722.1"/>
    <property type="molecule type" value="Genomic_DNA"/>
</dbReference>
<dbReference type="Gene3D" id="3.30.470.20">
    <property type="entry name" value="ATP-grasp fold, B domain"/>
    <property type="match status" value="1"/>
</dbReference>
<dbReference type="PROSITE" id="PS50975">
    <property type="entry name" value="ATP_GRASP"/>
    <property type="match status" value="1"/>
</dbReference>
<evidence type="ECO:0000256" key="1">
    <source>
        <dbReference type="PROSITE-ProRule" id="PRU00409"/>
    </source>
</evidence>
<name>A0A1G6PHJ1_9BACT</name>
<feature type="domain" description="ATP-grasp" evidence="2">
    <location>
        <begin position="117"/>
        <end position="306"/>
    </location>
</feature>
<evidence type="ECO:0000259" key="2">
    <source>
        <dbReference type="PROSITE" id="PS50975"/>
    </source>
</evidence>
<dbReference type="RefSeq" id="WP_091405041.1">
    <property type="nucleotide sequence ID" value="NZ_FMYV01000008.1"/>
</dbReference>
<dbReference type="Gene3D" id="3.40.50.20">
    <property type="match status" value="1"/>
</dbReference>
<gene>
    <name evidence="3" type="ORF">SAMN04488588_1815</name>
</gene>
<dbReference type="GO" id="GO:0046872">
    <property type="term" value="F:metal ion binding"/>
    <property type="evidence" value="ECO:0007669"/>
    <property type="project" value="InterPro"/>
</dbReference>
<evidence type="ECO:0000313" key="3">
    <source>
        <dbReference type="EMBL" id="SDC79722.1"/>
    </source>
</evidence>
<dbReference type="AlphaFoldDB" id="A0A1G6PHJ1"/>
<keyword evidence="1" id="KW-0067">ATP-binding</keyword>
<dbReference type="STRING" id="28234.SAMN04488588_1815"/>
<dbReference type="SUPFAM" id="SSF56059">
    <property type="entry name" value="Glutathione synthetase ATP-binding domain-like"/>
    <property type="match status" value="1"/>
</dbReference>
<keyword evidence="4" id="KW-1185">Reference proteome</keyword>
<dbReference type="GO" id="GO:0005524">
    <property type="term" value="F:ATP binding"/>
    <property type="evidence" value="ECO:0007669"/>
    <property type="project" value="UniProtKB-UniRule"/>
</dbReference>
<dbReference type="InterPro" id="IPR011761">
    <property type="entry name" value="ATP-grasp"/>
</dbReference>
<keyword evidence="1" id="KW-0547">Nucleotide-binding</keyword>
<accession>A0A1G6PHJ1</accession>
<reference evidence="3 4" key="1">
    <citation type="submission" date="2016-10" db="EMBL/GenBank/DDBJ databases">
        <authorList>
            <person name="de Groot N.N."/>
        </authorList>
    </citation>
    <scope>NUCLEOTIDE SEQUENCE [LARGE SCALE GENOMIC DNA]</scope>
    <source>
        <strain evidence="3 4">WG14</strain>
    </source>
</reference>